<organism evidence="6 7">
    <name type="scientific">Apodospora peruviana</name>
    <dbReference type="NCBI Taxonomy" id="516989"/>
    <lineage>
        <taxon>Eukaryota</taxon>
        <taxon>Fungi</taxon>
        <taxon>Dikarya</taxon>
        <taxon>Ascomycota</taxon>
        <taxon>Pezizomycotina</taxon>
        <taxon>Sordariomycetes</taxon>
        <taxon>Sordariomycetidae</taxon>
        <taxon>Sordariales</taxon>
        <taxon>Lasiosphaeriaceae</taxon>
        <taxon>Apodospora</taxon>
    </lineage>
</organism>
<evidence type="ECO:0000313" key="7">
    <source>
        <dbReference type="Proteomes" id="UP001283341"/>
    </source>
</evidence>
<dbReference type="InterPro" id="IPR004556">
    <property type="entry name" value="HemK-like"/>
</dbReference>
<dbReference type="InterPro" id="IPR040758">
    <property type="entry name" value="PrmC_N"/>
</dbReference>
<dbReference type="Gene3D" id="1.10.8.10">
    <property type="entry name" value="DNA helicase RuvA subunit, C-terminal domain"/>
    <property type="match status" value="1"/>
</dbReference>
<dbReference type="InterPro" id="IPR050320">
    <property type="entry name" value="N5-glutamine_MTase"/>
</dbReference>
<feature type="domain" description="Release factor glutamine methyltransferase N-terminal" evidence="5">
    <location>
        <begin position="58"/>
        <end position="79"/>
    </location>
</feature>
<name>A0AAE0MAE8_9PEZI</name>
<dbReference type="EMBL" id="JAUEDM010000002">
    <property type="protein sequence ID" value="KAK3325292.1"/>
    <property type="molecule type" value="Genomic_DNA"/>
</dbReference>
<keyword evidence="7" id="KW-1185">Reference proteome</keyword>
<dbReference type="GO" id="GO:0032259">
    <property type="term" value="P:methylation"/>
    <property type="evidence" value="ECO:0007669"/>
    <property type="project" value="UniProtKB-KW"/>
</dbReference>
<dbReference type="SUPFAM" id="SSF53335">
    <property type="entry name" value="S-adenosyl-L-methionine-dependent methyltransferases"/>
    <property type="match status" value="1"/>
</dbReference>
<comment type="caution">
    <text evidence="6">The sequence shown here is derived from an EMBL/GenBank/DDBJ whole genome shotgun (WGS) entry which is preliminary data.</text>
</comment>
<keyword evidence="1 6" id="KW-0489">Methyltransferase</keyword>
<dbReference type="NCBIfam" id="TIGR00536">
    <property type="entry name" value="hemK_fam"/>
    <property type="match status" value="1"/>
</dbReference>
<reference evidence="6" key="2">
    <citation type="submission" date="2023-06" db="EMBL/GenBank/DDBJ databases">
        <authorList>
            <consortium name="Lawrence Berkeley National Laboratory"/>
            <person name="Haridas S."/>
            <person name="Hensen N."/>
            <person name="Bonometti L."/>
            <person name="Westerberg I."/>
            <person name="Brannstrom I.O."/>
            <person name="Guillou S."/>
            <person name="Cros-Aarteil S."/>
            <person name="Calhoun S."/>
            <person name="Kuo A."/>
            <person name="Mondo S."/>
            <person name="Pangilinan J."/>
            <person name="Riley R."/>
            <person name="Labutti K."/>
            <person name="Andreopoulos B."/>
            <person name="Lipzen A."/>
            <person name="Chen C."/>
            <person name="Yanf M."/>
            <person name="Daum C."/>
            <person name="Ng V."/>
            <person name="Clum A."/>
            <person name="Steindorff A."/>
            <person name="Ohm R."/>
            <person name="Martin F."/>
            <person name="Silar P."/>
            <person name="Natvig D."/>
            <person name="Lalanne C."/>
            <person name="Gautier V."/>
            <person name="Ament-Velasquez S.L."/>
            <person name="Kruys A."/>
            <person name="Hutchinson M.I."/>
            <person name="Powell A.J."/>
            <person name="Barry K."/>
            <person name="Miller A.N."/>
            <person name="Grigoriev I.V."/>
            <person name="Debuchy R."/>
            <person name="Gladieux P."/>
            <person name="Thoren M.H."/>
            <person name="Johannesson H."/>
        </authorList>
    </citation>
    <scope>NUCLEOTIDE SEQUENCE</scope>
    <source>
        <strain evidence="6">CBS 118394</strain>
    </source>
</reference>
<sequence>MPRLQPSLFWRARRISPFATFLLRACRDLQSVKNELRWISEHVSQAAPAFSPRSFPYKTRMWQLCERRARGEPLQYILGTQPFGELDIRCRPGVLIPRWETEAYTLELSRILIDEISSEKKQPMRILDVCSGTGCIALQLYSQLQPSCPSLHVRGLDISQEAISLARENVVHNALVQNPGKQTIRFLHGNIFNPSDAVRDALYLSQQSDDTAKWDLIISNPPYVSNRSFSRDTTRSVRNFEPKLALVPNHTHNDTSEDIFYARLLDLSKTLRPKRMLFEVAGMEQALRVVRMIFLQQPSLSSPAMRTSEKGEAGKELHRDLYTVVQIWRDDPSVQQQHAARESEKDEVVTVEGREITVKGDGKVRSVYFVGGDSFNQFGWSSVTGRG</sequence>
<dbReference type="CDD" id="cd02440">
    <property type="entry name" value="AdoMet_MTases"/>
    <property type="match status" value="1"/>
</dbReference>
<reference evidence="6" key="1">
    <citation type="journal article" date="2023" name="Mol. Phylogenet. Evol.">
        <title>Genome-scale phylogeny and comparative genomics of the fungal order Sordariales.</title>
        <authorList>
            <person name="Hensen N."/>
            <person name="Bonometti L."/>
            <person name="Westerberg I."/>
            <person name="Brannstrom I.O."/>
            <person name="Guillou S."/>
            <person name="Cros-Aarteil S."/>
            <person name="Calhoun S."/>
            <person name="Haridas S."/>
            <person name="Kuo A."/>
            <person name="Mondo S."/>
            <person name="Pangilinan J."/>
            <person name="Riley R."/>
            <person name="LaButti K."/>
            <person name="Andreopoulos B."/>
            <person name="Lipzen A."/>
            <person name="Chen C."/>
            <person name="Yan M."/>
            <person name="Daum C."/>
            <person name="Ng V."/>
            <person name="Clum A."/>
            <person name="Steindorff A."/>
            <person name="Ohm R.A."/>
            <person name="Martin F."/>
            <person name="Silar P."/>
            <person name="Natvig D.O."/>
            <person name="Lalanne C."/>
            <person name="Gautier V."/>
            <person name="Ament-Velasquez S.L."/>
            <person name="Kruys A."/>
            <person name="Hutchinson M.I."/>
            <person name="Powell A.J."/>
            <person name="Barry K."/>
            <person name="Miller A.N."/>
            <person name="Grigoriev I.V."/>
            <person name="Debuchy R."/>
            <person name="Gladieux P."/>
            <person name="Hiltunen Thoren M."/>
            <person name="Johannesson H."/>
        </authorList>
    </citation>
    <scope>NUCLEOTIDE SEQUENCE</scope>
    <source>
        <strain evidence="6">CBS 118394</strain>
    </source>
</reference>
<dbReference type="PANTHER" id="PTHR18895">
    <property type="entry name" value="HEMK METHYLTRANSFERASE"/>
    <property type="match status" value="1"/>
</dbReference>
<evidence type="ECO:0000256" key="2">
    <source>
        <dbReference type="ARBA" id="ARBA00022679"/>
    </source>
</evidence>
<keyword evidence="3" id="KW-0949">S-adenosyl-L-methionine</keyword>
<evidence type="ECO:0000256" key="1">
    <source>
        <dbReference type="ARBA" id="ARBA00022603"/>
    </source>
</evidence>
<keyword evidence="2" id="KW-0808">Transferase</keyword>
<dbReference type="GO" id="GO:0003676">
    <property type="term" value="F:nucleic acid binding"/>
    <property type="evidence" value="ECO:0007669"/>
    <property type="project" value="InterPro"/>
</dbReference>
<dbReference type="InterPro" id="IPR025714">
    <property type="entry name" value="Methyltranfer_dom"/>
</dbReference>
<dbReference type="Pfam" id="PF13847">
    <property type="entry name" value="Methyltransf_31"/>
    <property type="match status" value="1"/>
</dbReference>
<proteinExistence type="predicted"/>
<evidence type="ECO:0000256" key="3">
    <source>
        <dbReference type="ARBA" id="ARBA00022691"/>
    </source>
</evidence>
<accession>A0AAE0MAE8</accession>
<dbReference type="Pfam" id="PF17827">
    <property type="entry name" value="PrmC_N"/>
    <property type="match status" value="1"/>
</dbReference>
<evidence type="ECO:0000259" key="5">
    <source>
        <dbReference type="Pfam" id="PF17827"/>
    </source>
</evidence>
<dbReference type="GO" id="GO:0008276">
    <property type="term" value="F:protein methyltransferase activity"/>
    <property type="evidence" value="ECO:0007669"/>
    <property type="project" value="InterPro"/>
</dbReference>
<dbReference type="Gene3D" id="3.40.50.150">
    <property type="entry name" value="Vaccinia Virus protein VP39"/>
    <property type="match status" value="1"/>
</dbReference>
<dbReference type="InterPro" id="IPR029063">
    <property type="entry name" value="SAM-dependent_MTases_sf"/>
</dbReference>
<protein>
    <submittedName>
        <fullName evidence="6">S-adenosyl-L-methionine-dependent methyltransferase</fullName>
    </submittedName>
</protein>
<evidence type="ECO:0000313" key="6">
    <source>
        <dbReference type="EMBL" id="KAK3325292.1"/>
    </source>
</evidence>
<gene>
    <name evidence="6" type="ORF">B0H66DRAFT_470009</name>
</gene>
<feature type="domain" description="Methyltransferase" evidence="4">
    <location>
        <begin position="122"/>
        <end position="220"/>
    </location>
</feature>
<dbReference type="PROSITE" id="PS00092">
    <property type="entry name" value="N6_MTASE"/>
    <property type="match status" value="1"/>
</dbReference>
<dbReference type="PANTHER" id="PTHR18895:SF74">
    <property type="entry name" value="MTRF1L RELEASE FACTOR GLUTAMINE METHYLTRANSFERASE"/>
    <property type="match status" value="1"/>
</dbReference>
<evidence type="ECO:0000259" key="4">
    <source>
        <dbReference type="Pfam" id="PF13847"/>
    </source>
</evidence>
<dbReference type="AlphaFoldDB" id="A0AAE0MAE8"/>
<dbReference type="GO" id="GO:0005739">
    <property type="term" value="C:mitochondrion"/>
    <property type="evidence" value="ECO:0007669"/>
    <property type="project" value="TreeGrafter"/>
</dbReference>
<dbReference type="InterPro" id="IPR002052">
    <property type="entry name" value="DNA_methylase_N6_adenine_CS"/>
</dbReference>
<dbReference type="Proteomes" id="UP001283341">
    <property type="component" value="Unassembled WGS sequence"/>
</dbReference>